<proteinExistence type="predicted"/>
<accession>A0ABR2SCV8</accession>
<dbReference type="EMBL" id="JBBPBN010000015">
    <property type="protein sequence ID" value="KAK9023088.1"/>
    <property type="molecule type" value="Genomic_DNA"/>
</dbReference>
<name>A0ABR2SCV8_9ROSI</name>
<comment type="caution">
    <text evidence="1">The sequence shown here is derived from an EMBL/GenBank/DDBJ whole genome shotgun (WGS) entry which is preliminary data.</text>
</comment>
<protein>
    <submittedName>
        <fullName evidence="1">Uncharacterized protein</fullName>
    </submittedName>
</protein>
<keyword evidence="2" id="KW-1185">Reference proteome</keyword>
<evidence type="ECO:0000313" key="1">
    <source>
        <dbReference type="EMBL" id="KAK9023088.1"/>
    </source>
</evidence>
<dbReference type="Proteomes" id="UP001396334">
    <property type="component" value="Unassembled WGS sequence"/>
</dbReference>
<evidence type="ECO:0000313" key="2">
    <source>
        <dbReference type="Proteomes" id="UP001396334"/>
    </source>
</evidence>
<reference evidence="1 2" key="1">
    <citation type="journal article" date="2024" name="G3 (Bethesda)">
        <title>Genome assembly of Hibiscus sabdariffa L. provides insights into metabolisms of medicinal natural products.</title>
        <authorList>
            <person name="Kim T."/>
        </authorList>
    </citation>
    <scope>NUCLEOTIDE SEQUENCE [LARGE SCALE GENOMIC DNA]</scope>
    <source>
        <strain evidence="1">TK-2024</strain>
        <tissue evidence="1">Old leaves</tissue>
    </source>
</reference>
<gene>
    <name evidence="1" type="ORF">V6N11_003319</name>
</gene>
<sequence>MELAFESFLFFSHACTNKPEYQKAQTANTAAQLIKRESTRQKLPYHVDLATCRWPGLWDPPTQLRAELSAEPRGAAAEDLATCRA</sequence>
<organism evidence="1 2">
    <name type="scientific">Hibiscus sabdariffa</name>
    <name type="common">roselle</name>
    <dbReference type="NCBI Taxonomy" id="183260"/>
    <lineage>
        <taxon>Eukaryota</taxon>
        <taxon>Viridiplantae</taxon>
        <taxon>Streptophyta</taxon>
        <taxon>Embryophyta</taxon>
        <taxon>Tracheophyta</taxon>
        <taxon>Spermatophyta</taxon>
        <taxon>Magnoliopsida</taxon>
        <taxon>eudicotyledons</taxon>
        <taxon>Gunneridae</taxon>
        <taxon>Pentapetalae</taxon>
        <taxon>rosids</taxon>
        <taxon>malvids</taxon>
        <taxon>Malvales</taxon>
        <taxon>Malvaceae</taxon>
        <taxon>Malvoideae</taxon>
        <taxon>Hibiscus</taxon>
    </lineage>
</organism>